<dbReference type="STRING" id="1121325.SAMN04515677_101374"/>
<dbReference type="SUPFAM" id="SSF55729">
    <property type="entry name" value="Acyl-CoA N-acyltransferases (Nat)"/>
    <property type="match status" value="1"/>
</dbReference>
<gene>
    <name evidence="2" type="ORF">SAMN04515677_101374</name>
</gene>
<keyword evidence="3" id="KW-1185">Reference proteome</keyword>
<dbReference type="EMBL" id="FNGW01000001">
    <property type="protein sequence ID" value="SDL28394.1"/>
    <property type="molecule type" value="Genomic_DNA"/>
</dbReference>
<dbReference type="CDD" id="cd04301">
    <property type="entry name" value="NAT_SF"/>
    <property type="match status" value="1"/>
</dbReference>
<dbReference type="Proteomes" id="UP000199068">
    <property type="component" value="Unassembled WGS sequence"/>
</dbReference>
<dbReference type="Gene3D" id="3.40.630.30">
    <property type="match status" value="1"/>
</dbReference>
<dbReference type="AlphaFoldDB" id="A0A1G9IUB7"/>
<protein>
    <submittedName>
        <fullName evidence="2">Acetyltransferase (GNAT) family protein</fullName>
    </submittedName>
</protein>
<reference evidence="2 3" key="1">
    <citation type="submission" date="2016-10" db="EMBL/GenBank/DDBJ databases">
        <authorList>
            <person name="de Groot N.N."/>
        </authorList>
    </citation>
    <scope>NUCLEOTIDE SEQUENCE [LARGE SCALE GENOMIC DNA]</scope>
    <source>
        <strain evidence="2 3">DSM 797</strain>
    </source>
</reference>
<feature type="domain" description="N-acetyltransferase" evidence="1">
    <location>
        <begin position="2"/>
        <end position="143"/>
    </location>
</feature>
<evidence type="ECO:0000259" key="1">
    <source>
        <dbReference type="PROSITE" id="PS51186"/>
    </source>
</evidence>
<evidence type="ECO:0000313" key="2">
    <source>
        <dbReference type="EMBL" id="SDL28394.1"/>
    </source>
</evidence>
<dbReference type="Pfam" id="PF00583">
    <property type="entry name" value="Acetyltransf_1"/>
    <property type="match status" value="1"/>
</dbReference>
<dbReference type="InterPro" id="IPR016181">
    <property type="entry name" value="Acyl_CoA_acyltransferase"/>
</dbReference>
<organism evidence="2 3">
    <name type="scientific">Romboutsia lituseburensis DSM 797</name>
    <dbReference type="NCBI Taxonomy" id="1121325"/>
    <lineage>
        <taxon>Bacteria</taxon>
        <taxon>Bacillati</taxon>
        <taxon>Bacillota</taxon>
        <taxon>Clostridia</taxon>
        <taxon>Peptostreptococcales</taxon>
        <taxon>Peptostreptococcaceae</taxon>
        <taxon>Romboutsia</taxon>
    </lineage>
</organism>
<dbReference type="InterPro" id="IPR000182">
    <property type="entry name" value="GNAT_dom"/>
</dbReference>
<dbReference type="RefSeq" id="WP_170139085.1">
    <property type="nucleotide sequence ID" value="NZ_FNGW01000001.1"/>
</dbReference>
<accession>A0A1G9IUB7</accession>
<dbReference type="PROSITE" id="PS51186">
    <property type="entry name" value="GNAT"/>
    <property type="match status" value="1"/>
</dbReference>
<sequence length="143" mass="16911">MVNIKNIDSKDFSNFIHMKLREYNDSNSPHHKAYRKEGEIKVLNFIAEDNGKCIGGIIAEAYWGWLNIEYLWVDENFRNNGIGNELLKKVENIAIQNGCRKSQLFTFEFQAKAFYQKYGYRIAGILEDYPPESSYYWMFKNLE</sequence>
<evidence type="ECO:0000313" key="3">
    <source>
        <dbReference type="Proteomes" id="UP000199068"/>
    </source>
</evidence>
<keyword evidence="2" id="KW-0808">Transferase</keyword>
<proteinExistence type="predicted"/>
<dbReference type="GO" id="GO:0016747">
    <property type="term" value="F:acyltransferase activity, transferring groups other than amino-acyl groups"/>
    <property type="evidence" value="ECO:0007669"/>
    <property type="project" value="InterPro"/>
</dbReference>
<name>A0A1G9IUB7_9FIRM</name>